<evidence type="ECO:0000313" key="1">
    <source>
        <dbReference type="EMBL" id="GAA0166621.1"/>
    </source>
</evidence>
<sequence length="112" mass="12227">MRKREVDLRLRLHPPGVERSSQGQPDSHLAFYVGSQILQVFPCRSSRFLGCSGEIFCGRGEFGGGGGEWRRGEGGGGWWIGLENTVETEEIGIGRRDYAGLVGDLSPTPVFS</sequence>
<reference evidence="1 2" key="1">
    <citation type="submission" date="2024-01" db="EMBL/GenBank/DDBJ databases">
        <title>The complete chloroplast genome sequence of Lithospermum erythrorhizon: insights into the phylogenetic relationship among Boraginaceae species and the maternal lineages of purple gromwells.</title>
        <authorList>
            <person name="Okada T."/>
            <person name="Watanabe K."/>
        </authorList>
    </citation>
    <scope>NUCLEOTIDE SEQUENCE [LARGE SCALE GENOMIC DNA]</scope>
</reference>
<organism evidence="1 2">
    <name type="scientific">Lithospermum erythrorhizon</name>
    <name type="common">Purple gromwell</name>
    <name type="synonym">Lithospermum officinale var. erythrorhizon</name>
    <dbReference type="NCBI Taxonomy" id="34254"/>
    <lineage>
        <taxon>Eukaryota</taxon>
        <taxon>Viridiplantae</taxon>
        <taxon>Streptophyta</taxon>
        <taxon>Embryophyta</taxon>
        <taxon>Tracheophyta</taxon>
        <taxon>Spermatophyta</taxon>
        <taxon>Magnoliopsida</taxon>
        <taxon>eudicotyledons</taxon>
        <taxon>Gunneridae</taxon>
        <taxon>Pentapetalae</taxon>
        <taxon>asterids</taxon>
        <taxon>lamiids</taxon>
        <taxon>Boraginales</taxon>
        <taxon>Boraginaceae</taxon>
        <taxon>Boraginoideae</taxon>
        <taxon>Lithospermeae</taxon>
        <taxon>Lithospermum</taxon>
    </lineage>
</organism>
<comment type="caution">
    <text evidence="1">The sequence shown here is derived from an EMBL/GenBank/DDBJ whole genome shotgun (WGS) entry which is preliminary data.</text>
</comment>
<accession>A0AAV3QTR1</accession>
<proteinExistence type="predicted"/>
<evidence type="ECO:0000313" key="2">
    <source>
        <dbReference type="Proteomes" id="UP001454036"/>
    </source>
</evidence>
<keyword evidence="2" id="KW-1185">Reference proteome</keyword>
<name>A0AAV3QTR1_LITER</name>
<dbReference type="AlphaFoldDB" id="A0AAV3QTR1"/>
<dbReference type="EMBL" id="BAABME010005794">
    <property type="protein sequence ID" value="GAA0166621.1"/>
    <property type="molecule type" value="Genomic_DNA"/>
</dbReference>
<gene>
    <name evidence="1" type="ORF">LIER_21739</name>
</gene>
<protein>
    <submittedName>
        <fullName evidence="1">Uncharacterized protein</fullName>
    </submittedName>
</protein>
<dbReference type="Proteomes" id="UP001454036">
    <property type="component" value="Unassembled WGS sequence"/>
</dbReference>